<keyword evidence="1" id="KW-0812">Transmembrane</keyword>
<evidence type="ECO:0000313" key="2">
    <source>
        <dbReference type="EMBL" id="SUJ02335.1"/>
    </source>
</evidence>
<evidence type="ECO:0000256" key="1">
    <source>
        <dbReference type="SAM" id="Phobius"/>
    </source>
</evidence>
<evidence type="ECO:0000313" key="3">
    <source>
        <dbReference type="Proteomes" id="UP000254893"/>
    </source>
</evidence>
<feature type="transmembrane region" description="Helical" evidence="1">
    <location>
        <begin position="27"/>
        <end position="44"/>
    </location>
</feature>
<dbReference type="RefSeq" id="WP_115169325.1">
    <property type="nucleotide sequence ID" value="NZ_UGYW01000002.1"/>
</dbReference>
<keyword evidence="1" id="KW-0472">Membrane</keyword>
<sequence length="167" mass="19822">MWLKICIVSILILIAYQDFRYRGVTWYFFPLLFLGLSAISIRDYGWSEVFLYSTLNLVFIGLQLLVLQLYFRIRNGHWQWIFDTVLGWGDVVFFIAIAVYFTVWGYFMFFVMSLAFALVMSLLLKMGTKKEITVPLAGWQSVLFLILFVLEHFNYLSLREIILPNFY</sequence>
<feature type="transmembrane region" description="Helical" evidence="1">
    <location>
        <begin position="91"/>
        <end position="124"/>
    </location>
</feature>
<evidence type="ECO:0008006" key="4">
    <source>
        <dbReference type="Google" id="ProtNLM"/>
    </source>
</evidence>
<gene>
    <name evidence="2" type="ORF">NCTC11388_00972</name>
</gene>
<dbReference type="AlphaFoldDB" id="A0A380BJS7"/>
<organism evidence="2 3">
    <name type="scientific">Sphingobacterium spiritivorum</name>
    <name type="common">Flavobacterium spiritivorum</name>
    <dbReference type="NCBI Taxonomy" id="258"/>
    <lineage>
        <taxon>Bacteria</taxon>
        <taxon>Pseudomonadati</taxon>
        <taxon>Bacteroidota</taxon>
        <taxon>Sphingobacteriia</taxon>
        <taxon>Sphingobacteriales</taxon>
        <taxon>Sphingobacteriaceae</taxon>
        <taxon>Sphingobacterium</taxon>
    </lineage>
</organism>
<dbReference type="Proteomes" id="UP000254893">
    <property type="component" value="Unassembled WGS sequence"/>
</dbReference>
<feature type="transmembrane region" description="Helical" evidence="1">
    <location>
        <begin position="136"/>
        <end position="156"/>
    </location>
</feature>
<keyword evidence="1" id="KW-1133">Transmembrane helix</keyword>
<feature type="transmembrane region" description="Helical" evidence="1">
    <location>
        <begin position="49"/>
        <end position="71"/>
    </location>
</feature>
<reference evidence="2 3" key="1">
    <citation type="submission" date="2018-06" db="EMBL/GenBank/DDBJ databases">
        <authorList>
            <consortium name="Pathogen Informatics"/>
            <person name="Doyle S."/>
        </authorList>
    </citation>
    <scope>NUCLEOTIDE SEQUENCE [LARGE SCALE GENOMIC DNA]</scope>
    <source>
        <strain evidence="2 3">NCTC11388</strain>
    </source>
</reference>
<protein>
    <recommendedName>
        <fullName evidence="4">Type IV leader peptidase family</fullName>
    </recommendedName>
</protein>
<name>A0A380BJS7_SPHSI</name>
<proteinExistence type="predicted"/>
<accession>A0A380BJS7</accession>
<dbReference type="EMBL" id="UGYW01000002">
    <property type="protein sequence ID" value="SUJ02335.1"/>
    <property type="molecule type" value="Genomic_DNA"/>
</dbReference>